<protein>
    <recommendedName>
        <fullName evidence="9">Integral membrane protein</fullName>
    </recommendedName>
</protein>
<feature type="transmembrane region" description="Helical" evidence="6">
    <location>
        <begin position="76"/>
        <end position="99"/>
    </location>
</feature>
<evidence type="ECO:0008006" key="9">
    <source>
        <dbReference type="Google" id="ProtNLM"/>
    </source>
</evidence>
<keyword evidence="8" id="KW-1185">Reference proteome</keyword>
<dbReference type="AlphaFoldDB" id="A0A6G1GQ65"/>
<evidence type="ECO:0000256" key="1">
    <source>
        <dbReference type="ARBA" id="ARBA00004141"/>
    </source>
</evidence>
<evidence type="ECO:0000256" key="3">
    <source>
        <dbReference type="ARBA" id="ARBA00022692"/>
    </source>
</evidence>
<dbReference type="Proteomes" id="UP000800041">
    <property type="component" value="Unassembled WGS sequence"/>
</dbReference>
<dbReference type="GO" id="GO:0016020">
    <property type="term" value="C:membrane"/>
    <property type="evidence" value="ECO:0007669"/>
    <property type="project" value="UniProtKB-SubCell"/>
</dbReference>
<name>A0A6G1GQ65_9PEZI</name>
<dbReference type="InterPro" id="IPR019334">
    <property type="entry name" value="TMEM170A/B/YPR153W-like"/>
</dbReference>
<evidence type="ECO:0000256" key="4">
    <source>
        <dbReference type="ARBA" id="ARBA00022989"/>
    </source>
</evidence>
<organism evidence="7 8">
    <name type="scientific">Aulographum hederae CBS 113979</name>
    <dbReference type="NCBI Taxonomy" id="1176131"/>
    <lineage>
        <taxon>Eukaryota</taxon>
        <taxon>Fungi</taxon>
        <taxon>Dikarya</taxon>
        <taxon>Ascomycota</taxon>
        <taxon>Pezizomycotina</taxon>
        <taxon>Dothideomycetes</taxon>
        <taxon>Pleosporomycetidae</taxon>
        <taxon>Aulographales</taxon>
        <taxon>Aulographaceae</taxon>
    </lineage>
</organism>
<proteinExistence type="inferred from homology"/>
<dbReference type="EMBL" id="ML977178">
    <property type="protein sequence ID" value="KAF1983093.1"/>
    <property type="molecule type" value="Genomic_DNA"/>
</dbReference>
<dbReference type="Pfam" id="PF10190">
    <property type="entry name" value="Tmemb_170"/>
    <property type="match status" value="1"/>
</dbReference>
<dbReference type="PANTHER" id="PTHR22779:SF6">
    <property type="entry name" value="SD17342P"/>
    <property type="match status" value="1"/>
</dbReference>
<evidence type="ECO:0000313" key="7">
    <source>
        <dbReference type="EMBL" id="KAF1983093.1"/>
    </source>
</evidence>
<feature type="transmembrane region" description="Helical" evidence="6">
    <location>
        <begin position="48"/>
        <end position="69"/>
    </location>
</feature>
<evidence type="ECO:0000313" key="8">
    <source>
        <dbReference type="Proteomes" id="UP000800041"/>
    </source>
</evidence>
<dbReference type="PANTHER" id="PTHR22779">
    <property type="entry name" value="SD17342P"/>
    <property type="match status" value="1"/>
</dbReference>
<comment type="subcellular location">
    <subcellularLocation>
        <location evidence="1">Membrane</location>
        <topology evidence="1">Multi-pass membrane protein</topology>
    </subcellularLocation>
</comment>
<keyword evidence="5 6" id="KW-0472">Membrane</keyword>
<comment type="similarity">
    <text evidence="2">Belongs to the TMEM170 family.</text>
</comment>
<reference evidence="7" key="1">
    <citation type="journal article" date="2020" name="Stud. Mycol.">
        <title>101 Dothideomycetes genomes: a test case for predicting lifestyles and emergence of pathogens.</title>
        <authorList>
            <person name="Haridas S."/>
            <person name="Albert R."/>
            <person name="Binder M."/>
            <person name="Bloem J."/>
            <person name="Labutti K."/>
            <person name="Salamov A."/>
            <person name="Andreopoulos B."/>
            <person name="Baker S."/>
            <person name="Barry K."/>
            <person name="Bills G."/>
            <person name="Bluhm B."/>
            <person name="Cannon C."/>
            <person name="Castanera R."/>
            <person name="Culley D."/>
            <person name="Daum C."/>
            <person name="Ezra D."/>
            <person name="Gonzalez J."/>
            <person name="Henrissat B."/>
            <person name="Kuo A."/>
            <person name="Liang C."/>
            <person name="Lipzen A."/>
            <person name="Lutzoni F."/>
            <person name="Magnuson J."/>
            <person name="Mondo S."/>
            <person name="Nolan M."/>
            <person name="Ohm R."/>
            <person name="Pangilinan J."/>
            <person name="Park H.-J."/>
            <person name="Ramirez L."/>
            <person name="Alfaro M."/>
            <person name="Sun H."/>
            <person name="Tritt A."/>
            <person name="Yoshinaga Y."/>
            <person name="Zwiers L.-H."/>
            <person name="Turgeon B."/>
            <person name="Goodwin S."/>
            <person name="Spatafora J."/>
            <person name="Crous P."/>
            <person name="Grigoriev I."/>
        </authorList>
    </citation>
    <scope>NUCLEOTIDE SEQUENCE</scope>
    <source>
        <strain evidence="7">CBS 113979</strain>
    </source>
</reference>
<evidence type="ECO:0000256" key="2">
    <source>
        <dbReference type="ARBA" id="ARBA00006325"/>
    </source>
</evidence>
<feature type="transmembrane region" description="Helical" evidence="6">
    <location>
        <begin position="119"/>
        <end position="137"/>
    </location>
</feature>
<keyword evidence="3 6" id="KW-0812">Transmembrane</keyword>
<evidence type="ECO:0000256" key="6">
    <source>
        <dbReference type="SAM" id="Phobius"/>
    </source>
</evidence>
<sequence length="141" mass="15561">MSFIPRLTSNIPLDYIPPQFPSLYWPFPISGTQAVYLYNPSDIWRFTLLWTLICFAAVHLAASGYAVVVQWKNWKIIWVVPVIYAVVGGAEAFIAGSVIGGLTGAIYNAGYFRMSTWIPLAWGVTNTLVLILSSFAIQGGL</sequence>
<evidence type="ECO:0000256" key="5">
    <source>
        <dbReference type="ARBA" id="ARBA00023136"/>
    </source>
</evidence>
<dbReference type="OrthoDB" id="2131401at2759"/>
<gene>
    <name evidence="7" type="ORF">K402DRAFT_424101</name>
</gene>
<accession>A0A6G1GQ65</accession>
<keyword evidence="4 6" id="KW-1133">Transmembrane helix</keyword>